<evidence type="ECO:0000256" key="2">
    <source>
        <dbReference type="ARBA" id="ARBA00022980"/>
    </source>
</evidence>
<comment type="similarity">
    <text evidence="1">Belongs to the bacterial ribosomal protein bS18 family.</text>
</comment>
<name>A0A381VUN7_9ZZZZ</name>
<dbReference type="SUPFAM" id="SSF46911">
    <property type="entry name" value="Ribosomal protein S18"/>
    <property type="match status" value="1"/>
</dbReference>
<protein>
    <recommendedName>
        <fullName evidence="5">30S ribosomal protein S18</fullName>
    </recommendedName>
</protein>
<dbReference type="GO" id="GO:0070181">
    <property type="term" value="F:small ribosomal subunit rRNA binding"/>
    <property type="evidence" value="ECO:0007669"/>
    <property type="project" value="TreeGrafter"/>
</dbReference>
<dbReference type="Gene3D" id="4.10.640.10">
    <property type="entry name" value="Ribosomal protein S18"/>
    <property type="match status" value="1"/>
</dbReference>
<dbReference type="Pfam" id="PF01084">
    <property type="entry name" value="Ribosomal_S18"/>
    <property type="match status" value="1"/>
</dbReference>
<dbReference type="PROSITE" id="PS00057">
    <property type="entry name" value="RIBOSOMAL_S18"/>
    <property type="match status" value="1"/>
</dbReference>
<accession>A0A381VUN7</accession>
<dbReference type="InterPro" id="IPR018275">
    <property type="entry name" value="Ribosomal_bS18_CS"/>
</dbReference>
<dbReference type="AlphaFoldDB" id="A0A381VUN7"/>
<dbReference type="GO" id="GO:0022627">
    <property type="term" value="C:cytosolic small ribosomal subunit"/>
    <property type="evidence" value="ECO:0007669"/>
    <property type="project" value="TreeGrafter"/>
</dbReference>
<dbReference type="HAMAP" id="MF_00270">
    <property type="entry name" value="Ribosomal_bS18"/>
    <property type="match status" value="1"/>
</dbReference>
<dbReference type="EMBL" id="UINC01009659">
    <property type="protein sequence ID" value="SVA43273.1"/>
    <property type="molecule type" value="Genomic_DNA"/>
</dbReference>
<dbReference type="InterPro" id="IPR001648">
    <property type="entry name" value="Ribosomal_bS18"/>
</dbReference>
<dbReference type="PRINTS" id="PR00974">
    <property type="entry name" value="RIBOSOMALS18"/>
</dbReference>
<dbReference type="InterPro" id="IPR036870">
    <property type="entry name" value="Ribosomal_bS18_sf"/>
</dbReference>
<dbReference type="NCBIfam" id="TIGR00165">
    <property type="entry name" value="S18"/>
    <property type="match status" value="1"/>
</dbReference>
<evidence type="ECO:0000256" key="1">
    <source>
        <dbReference type="ARBA" id="ARBA00005589"/>
    </source>
</evidence>
<keyword evidence="2" id="KW-0689">Ribosomal protein</keyword>
<organism evidence="4">
    <name type="scientific">marine metagenome</name>
    <dbReference type="NCBI Taxonomy" id="408172"/>
    <lineage>
        <taxon>unclassified sequences</taxon>
        <taxon>metagenomes</taxon>
        <taxon>ecological metagenomes</taxon>
    </lineage>
</organism>
<evidence type="ECO:0008006" key="5">
    <source>
        <dbReference type="Google" id="ProtNLM"/>
    </source>
</evidence>
<dbReference type="PANTHER" id="PTHR13479:SF40">
    <property type="entry name" value="SMALL RIBOSOMAL SUBUNIT PROTEIN BS18M"/>
    <property type="match status" value="1"/>
</dbReference>
<dbReference type="GO" id="GO:0006412">
    <property type="term" value="P:translation"/>
    <property type="evidence" value="ECO:0007669"/>
    <property type="project" value="InterPro"/>
</dbReference>
<evidence type="ECO:0000256" key="3">
    <source>
        <dbReference type="ARBA" id="ARBA00023274"/>
    </source>
</evidence>
<sequence>MAFVSNRRICIFCENSEQKINYKEFKTLRKFITDQGKIIPGHVTGVCAKHQRHLGRAIKQSRNIALLPYSVDPRHF</sequence>
<gene>
    <name evidence="4" type="ORF">METZ01_LOCUS96127</name>
</gene>
<dbReference type="GO" id="GO:0003735">
    <property type="term" value="F:structural constituent of ribosome"/>
    <property type="evidence" value="ECO:0007669"/>
    <property type="project" value="InterPro"/>
</dbReference>
<evidence type="ECO:0000313" key="4">
    <source>
        <dbReference type="EMBL" id="SVA43273.1"/>
    </source>
</evidence>
<keyword evidence="3" id="KW-0687">Ribonucleoprotein</keyword>
<reference evidence="4" key="1">
    <citation type="submission" date="2018-05" db="EMBL/GenBank/DDBJ databases">
        <authorList>
            <person name="Lanie J.A."/>
            <person name="Ng W.-L."/>
            <person name="Kazmierczak K.M."/>
            <person name="Andrzejewski T.M."/>
            <person name="Davidsen T.M."/>
            <person name="Wayne K.J."/>
            <person name="Tettelin H."/>
            <person name="Glass J.I."/>
            <person name="Rusch D."/>
            <person name="Podicherti R."/>
            <person name="Tsui H.-C.T."/>
            <person name="Winkler M.E."/>
        </authorList>
    </citation>
    <scope>NUCLEOTIDE SEQUENCE</scope>
</reference>
<proteinExistence type="inferred from homology"/>
<dbReference type="PANTHER" id="PTHR13479">
    <property type="entry name" value="30S RIBOSOMAL PROTEIN S18"/>
    <property type="match status" value="1"/>
</dbReference>